<gene>
    <name evidence="1" type="ORF">HMPREF0179_02937</name>
</gene>
<dbReference type="AlphaFoldDB" id="E5Y9R9"/>
<dbReference type="EMBL" id="ADCP02000001">
    <property type="protein sequence ID" value="EFV43196.2"/>
    <property type="molecule type" value="Genomic_DNA"/>
</dbReference>
<accession>E5Y9R9</accession>
<dbReference type="RefSeq" id="WP_016360514.1">
    <property type="nucleotide sequence ID" value="NZ_KE150238.1"/>
</dbReference>
<dbReference type="STRING" id="563192.HMPREF0179_02937"/>
<dbReference type="Proteomes" id="UP000006034">
    <property type="component" value="Unassembled WGS sequence"/>
</dbReference>
<comment type="caution">
    <text evidence="1">The sequence shown here is derived from an EMBL/GenBank/DDBJ whole genome shotgun (WGS) entry which is preliminary data.</text>
</comment>
<dbReference type="HOGENOM" id="CLU_104500_0_0_7"/>
<sequence length="235" mass="27655">MITTFDEMIAHVQEKTYENNVLLSFSGGKDAWGTWIAIRDHFNVTPFYYYIVPGLEIIDEYLSRCEKRVGKIRQYPHPMLYDMLTSCTAQAPQRCWTIEHLELPRFTKDDLHRCVENDCGFPEKSCYVALGLRAADSIMRGSYFKKHGPVDDKRKVFSPIWDWNKARLLEELKTDGVKLSKEYEFFGRTFDGPVLLYSWGLKKHSPRDYARLLEWFPMLEAEVWRYERNLANGGN</sequence>
<organism evidence="1 2">
    <name type="scientific">Bilophila wadsworthia (strain 3_1_6)</name>
    <dbReference type="NCBI Taxonomy" id="563192"/>
    <lineage>
        <taxon>Bacteria</taxon>
        <taxon>Pseudomonadati</taxon>
        <taxon>Thermodesulfobacteriota</taxon>
        <taxon>Desulfovibrionia</taxon>
        <taxon>Desulfovibrionales</taxon>
        <taxon>Desulfovibrionaceae</taxon>
        <taxon>Bilophila</taxon>
    </lineage>
</organism>
<dbReference type="OrthoDB" id="9774475at2"/>
<name>E5Y9R9_BILW3</name>
<dbReference type="eggNOG" id="COG0175">
    <property type="taxonomic scope" value="Bacteria"/>
</dbReference>
<dbReference type="InterPro" id="IPR014729">
    <property type="entry name" value="Rossmann-like_a/b/a_fold"/>
</dbReference>
<reference evidence="1 2" key="2">
    <citation type="submission" date="2013-04" db="EMBL/GenBank/DDBJ databases">
        <title>The Genome Sequence of Bilophila wadsworthia 3_1_6.</title>
        <authorList>
            <consortium name="The Broad Institute Genomics Platform"/>
            <person name="Earl A."/>
            <person name="Ward D."/>
            <person name="Feldgarden M."/>
            <person name="Gevers D."/>
            <person name="Sibley C."/>
            <person name="Strauss J."/>
            <person name="Allen-Vercoe E."/>
            <person name="Walker B."/>
            <person name="Young S."/>
            <person name="Zeng Q."/>
            <person name="Gargeya S."/>
            <person name="Fitzgerald M."/>
            <person name="Haas B."/>
            <person name="Abouelleil A."/>
            <person name="Allen A.W."/>
            <person name="Alvarado L."/>
            <person name="Arachchi H.M."/>
            <person name="Berlin A.M."/>
            <person name="Chapman S.B."/>
            <person name="Gainer-Dewar J."/>
            <person name="Goldberg J."/>
            <person name="Griggs A."/>
            <person name="Gujja S."/>
            <person name="Hansen M."/>
            <person name="Howarth C."/>
            <person name="Imamovic A."/>
            <person name="Ireland A."/>
            <person name="Larimer J."/>
            <person name="McCowan C."/>
            <person name="Murphy C."/>
            <person name="Pearson M."/>
            <person name="Poon T.W."/>
            <person name="Priest M."/>
            <person name="Roberts A."/>
            <person name="Saif S."/>
            <person name="Shea T."/>
            <person name="Sisk P."/>
            <person name="Sykes S."/>
            <person name="Wortman J."/>
            <person name="Nusbaum C."/>
            <person name="Birren B."/>
        </authorList>
    </citation>
    <scope>NUCLEOTIDE SEQUENCE [LARGE SCALE GENOMIC DNA]</scope>
    <source>
        <strain evidence="1 2">3_1_6</strain>
    </source>
</reference>
<dbReference type="SUPFAM" id="SSF52402">
    <property type="entry name" value="Adenine nucleotide alpha hydrolases-like"/>
    <property type="match status" value="1"/>
</dbReference>
<protein>
    <recommendedName>
        <fullName evidence="3">Phosphoadenosine phosphosulphate reductase domain-containing protein</fullName>
    </recommendedName>
</protein>
<keyword evidence="2" id="KW-1185">Reference proteome</keyword>
<evidence type="ECO:0008006" key="3">
    <source>
        <dbReference type="Google" id="ProtNLM"/>
    </source>
</evidence>
<reference evidence="1 2" key="1">
    <citation type="submission" date="2010-10" db="EMBL/GenBank/DDBJ databases">
        <authorList>
            <consortium name="The Broad Institute Genome Sequencing Platform"/>
            <person name="Ward D."/>
            <person name="Earl A."/>
            <person name="Feldgarden M."/>
            <person name="Young S.K."/>
            <person name="Gargeya S."/>
            <person name="Zeng Q."/>
            <person name="Alvarado L."/>
            <person name="Berlin A."/>
            <person name="Bochicchio J."/>
            <person name="Chapman S.B."/>
            <person name="Chen Z."/>
            <person name="Freedman E."/>
            <person name="Gellesch M."/>
            <person name="Goldberg J."/>
            <person name="Griggs A."/>
            <person name="Gujja S."/>
            <person name="Heilman E."/>
            <person name="Heiman D."/>
            <person name="Howarth C."/>
            <person name="Mehta T."/>
            <person name="Neiman D."/>
            <person name="Pearson M."/>
            <person name="Roberts A."/>
            <person name="Saif S."/>
            <person name="Shea T."/>
            <person name="Shenoy N."/>
            <person name="Sisk P."/>
            <person name="Stolte C."/>
            <person name="Sykes S."/>
            <person name="White J."/>
            <person name="Yandava C."/>
            <person name="Allen-Vercoe E."/>
            <person name="Sibley C."/>
            <person name="Ambrose C.E."/>
            <person name="Strauss J."/>
            <person name="Daigneault M."/>
            <person name="Haas B."/>
            <person name="Nusbaum C."/>
            <person name="Birren B."/>
        </authorList>
    </citation>
    <scope>NUCLEOTIDE SEQUENCE [LARGE SCALE GENOMIC DNA]</scope>
    <source>
        <strain evidence="1 2">3_1_6</strain>
    </source>
</reference>
<dbReference type="GeneID" id="78084675"/>
<evidence type="ECO:0000313" key="2">
    <source>
        <dbReference type="Proteomes" id="UP000006034"/>
    </source>
</evidence>
<evidence type="ECO:0000313" key="1">
    <source>
        <dbReference type="EMBL" id="EFV43196.2"/>
    </source>
</evidence>
<dbReference type="Gene3D" id="3.40.50.620">
    <property type="entry name" value="HUPs"/>
    <property type="match status" value="1"/>
</dbReference>
<proteinExistence type="predicted"/>